<evidence type="ECO:0000256" key="2">
    <source>
        <dbReference type="ARBA" id="ARBA00023015"/>
    </source>
</evidence>
<dbReference type="Proteomes" id="UP000630353">
    <property type="component" value="Unassembled WGS sequence"/>
</dbReference>
<keyword evidence="7" id="KW-1185">Reference proteome</keyword>
<evidence type="ECO:0000256" key="1">
    <source>
        <dbReference type="ARBA" id="ARBA00022491"/>
    </source>
</evidence>
<comment type="caution">
    <text evidence="6">The sequence shown here is derived from an EMBL/GenBank/DDBJ whole genome shotgun (WGS) entry which is preliminary data.</text>
</comment>
<sequence length="132" mass="14845">MSDGYSIGELARASGCKAETIRYYERIRLLPPAARRASGYRRYGDADVRRLRFVRQGRALGFPLEAIRELLALADRPNQDCAAADRLCTAQLEEVRDRIRALQRLEAELAHVLEQCRGGRVAECRVIEALSG</sequence>
<name>A0A918XWB1_9PROT</name>
<dbReference type="Gene3D" id="1.10.1660.10">
    <property type="match status" value="1"/>
</dbReference>
<dbReference type="PANTHER" id="PTHR30204:SF69">
    <property type="entry name" value="MERR-FAMILY TRANSCRIPTIONAL REGULATOR"/>
    <property type="match status" value="1"/>
</dbReference>
<accession>A0A918XWB1</accession>
<feature type="domain" description="HTH merR-type" evidence="5">
    <location>
        <begin position="4"/>
        <end position="73"/>
    </location>
</feature>
<dbReference type="CDD" id="cd04785">
    <property type="entry name" value="HTH_CadR-PbrR-like"/>
    <property type="match status" value="1"/>
</dbReference>
<evidence type="ECO:0000313" key="7">
    <source>
        <dbReference type="Proteomes" id="UP000630353"/>
    </source>
</evidence>
<gene>
    <name evidence="6" type="ORF">GCM10017083_48110</name>
</gene>
<evidence type="ECO:0000313" key="6">
    <source>
        <dbReference type="EMBL" id="GHD61127.1"/>
    </source>
</evidence>
<dbReference type="EMBL" id="BMZS01000012">
    <property type="protein sequence ID" value="GHD61127.1"/>
    <property type="molecule type" value="Genomic_DNA"/>
</dbReference>
<dbReference type="SUPFAM" id="SSF46955">
    <property type="entry name" value="Putative DNA-binding domain"/>
    <property type="match status" value="1"/>
</dbReference>
<proteinExistence type="predicted"/>
<dbReference type="PANTHER" id="PTHR30204">
    <property type="entry name" value="REDOX-CYCLING DRUG-SENSING TRANSCRIPTIONAL ACTIVATOR SOXR"/>
    <property type="match status" value="1"/>
</dbReference>
<dbReference type="GO" id="GO:0003677">
    <property type="term" value="F:DNA binding"/>
    <property type="evidence" value="ECO:0007669"/>
    <property type="project" value="UniProtKB-KW"/>
</dbReference>
<keyword evidence="4" id="KW-0804">Transcription</keyword>
<dbReference type="AlphaFoldDB" id="A0A918XWB1"/>
<protein>
    <submittedName>
        <fullName evidence="6">MerR family transcriptional regulator</fullName>
    </submittedName>
</protein>
<dbReference type="InterPro" id="IPR009061">
    <property type="entry name" value="DNA-bd_dom_put_sf"/>
</dbReference>
<dbReference type="InterPro" id="IPR000551">
    <property type="entry name" value="MerR-type_HTH_dom"/>
</dbReference>
<evidence type="ECO:0000259" key="5">
    <source>
        <dbReference type="PROSITE" id="PS50937"/>
    </source>
</evidence>
<keyword evidence="2" id="KW-0805">Transcription regulation</keyword>
<dbReference type="Pfam" id="PF13411">
    <property type="entry name" value="MerR_1"/>
    <property type="match status" value="1"/>
</dbReference>
<reference evidence="6" key="1">
    <citation type="journal article" date="2014" name="Int. J. Syst. Evol. Microbiol.">
        <title>Complete genome sequence of Corynebacterium casei LMG S-19264T (=DSM 44701T), isolated from a smear-ripened cheese.</title>
        <authorList>
            <consortium name="US DOE Joint Genome Institute (JGI-PGF)"/>
            <person name="Walter F."/>
            <person name="Albersmeier A."/>
            <person name="Kalinowski J."/>
            <person name="Ruckert C."/>
        </authorList>
    </citation>
    <scope>NUCLEOTIDE SEQUENCE</scope>
    <source>
        <strain evidence="6">KCTC 42651</strain>
    </source>
</reference>
<evidence type="ECO:0000256" key="4">
    <source>
        <dbReference type="ARBA" id="ARBA00023163"/>
    </source>
</evidence>
<keyword evidence="3" id="KW-0238">DNA-binding</keyword>
<dbReference type="RefSeq" id="WP_189994483.1">
    <property type="nucleotide sequence ID" value="NZ_BMZS01000012.1"/>
</dbReference>
<dbReference type="SMART" id="SM00422">
    <property type="entry name" value="HTH_MERR"/>
    <property type="match status" value="1"/>
</dbReference>
<dbReference type="PROSITE" id="PS50937">
    <property type="entry name" value="HTH_MERR_2"/>
    <property type="match status" value="1"/>
</dbReference>
<keyword evidence="1" id="KW-0678">Repressor</keyword>
<organism evidence="6 7">
    <name type="scientific">Thalassobaculum fulvum</name>
    <dbReference type="NCBI Taxonomy" id="1633335"/>
    <lineage>
        <taxon>Bacteria</taxon>
        <taxon>Pseudomonadati</taxon>
        <taxon>Pseudomonadota</taxon>
        <taxon>Alphaproteobacteria</taxon>
        <taxon>Rhodospirillales</taxon>
        <taxon>Thalassobaculaceae</taxon>
        <taxon>Thalassobaculum</taxon>
    </lineage>
</organism>
<dbReference type="InterPro" id="IPR047057">
    <property type="entry name" value="MerR_fam"/>
</dbReference>
<evidence type="ECO:0000256" key="3">
    <source>
        <dbReference type="ARBA" id="ARBA00023125"/>
    </source>
</evidence>
<dbReference type="PRINTS" id="PR00040">
    <property type="entry name" value="HTHMERR"/>
</dbReference>
<dbReference type="GO" id="GO:0003700">
    <property type="term" value="F:DNA-binding transcription factor activity"/>
    <property type="evidence" value="ECO:0007669"/>
    <property type="project" value="InterPro"/>
</dbReference>
<reference evidence="6" key="2">
    <citation type="submission" date="2020-09" db="EMBL/GenBank/DDBJ databases">
        <authorList>
            <person name="Sun Q."/>
            <person name="Kim S."/>
        </authorList>
    </citation>
    <scope>NUCLEOTIDE SEQUENCE</scope>
    <source>
        <strain evidence="6">KCTC 42651</strain>
    </source>
</reference>